<dbReference type="InterPro" id="IPR001387">
    <property type="entry name" value="Cro/C1-type_HTH"/>
</dbReference>
<dbReference type="AlphaFoldDB" id="A0A6N9Z5Y0"/>
<dbReference type="SUPFAM" id="SSF47413">
    <property type="entry name" value="lambda repressor-like DNA-binding domains"/>
    <property type="match status" value="1"/>
</dbReference>
<proteinExistence type="predicted"/>
<name>A0A6N9Z5Y0_9BIFI</name>
<organism evidence="1 2">
    <name type="scientific">Bifidobacterium aerophilum</name>
    <dbReference type="NCBI Taxonomy" id="1798155"/>
    <lineage>
        <taxon>Bacteria</taxon>
        <taxon>Bacillati</taxon>
        <taxon>Actinomycetota</taxon>
        <taxon>Actinomycetes</taxon>
        <taxon>Bifidobacteriales</taxon>
        <taxon>Bifidobacteriaceae</taxon>
        <taxon>Bifidobacterium</taxon>
    </lineage>
</organism>
<dbReference type="CDD" id="cd00093">
    <property type="entry name" value="HTH_XRE"/>
    <property type="match status" value="1"/>
</dbReference>
<accession>A0A6N9Z5Y0</accession>
<evidence type="ECO:0000313" key="1">
    <source>
        <dbReference type="EMBL" id="NEG89810.1"/>
    </source>
</evidence>
<reference evidence="1 2" key="1">
    <citation type="submission" date="2019-10" db="EMBL/GenBank/DDBJ databases">
        <title>Bifidobacterium from non-human primates.</title>
        <authorList>
            <person name="Modesto M."/>
        </authorList>
    </citation>
    <scope>NUCLEOTIDE SEQUENCE [LARGE SCALE GENOMIC DNA]</scope>
    <source>
        <strain evidence="1 2">TRE17</strain>
    </source>
</reference>
<keyword evidence="2" id="KW-1185">Reference proteome</keyword>
<dbReference type="Proteomes" id="UP000469194">
    <property type="component" value="Unassembled WGS sequence"/>
</dbReference>
<evidence type="ECO:0000313" key="2">
    <source>
        <dbReference type="Proteomes" id="UP000469194"/>
    </source>
</evidence>
<gene>
    <name evidence="1" type="ORF">GFD25_07415</name>
</gene>
<protein>
    <submittedName>
        <fullName evidence="1">XRE family transcriptional regulator</fullName>
    </submittedName>
</protein>
<dbReference type="GO" id="GO:0003677">
    <property type="term" value="F:DNA binding"/>
    <property type="evidence" value="ECO:0007669"/>
    <property type="project" value="InterPro"/>
</dbReference>
<dbReference type="EMBL" id="WHZW01000014">
    <property type="protein sequence ID" value="NEG89810.1"/>
    <property type="molecule type" value="Genomic_DNA"/>
</dbReference>
<comment type="caution">
    <text evidence="1">The sequence shown here is derived from an EMBL/GenBank/DDBJ whole genome shotgun (WGS) entry which is preliminary data.</text>
</comment>
<dbReference type="InterPro" id="IPR010982">
    <property type="entry name" value="Lambda_DNA-bd_dom_sf"/>
</dbReference>
<sequence length="68" mass="7952">MRMKEWLMNQGLSYREFASIMGQSPSSIWKKINGETAWQQKDLLFLHDRYGLSSDFVLGLDAREEVLV</sequence>